<dbReference type="CDD" id="cd06261">
    <property type="entry name" value="TM_PBP2"/>
    <property type="match status" value="1"/>
</dbReference>
<dbReference type="SUPFAM" id="SSF161098">
    <property type="entry name" value="MetI-like"/>
    <property type="match status" value="1"/>
</dbReference>
<dbReference type="InterPro" id="IPR000515">
    <property type="entry name" value="MetI-like"/>
</dbReference>
<dbReference type="Pfam" id="PF00528">
    <property type="entry name" value="BPD_transp_1"/>
    <property type="match status" value="1"/>
</dbReference>
<dbReference type="Gene3D" id="1.10.3720.10">
    <property type="entry name" value="MetI-like"/>
    <property type="match status" value="1"/>
</dbReference>
<dbReference type="InterPro" id="IPR050901">
    <property type="entry name" value="BP-dep_ABC_trans_perm"/>
</dbReference>
<keyword evidence="8 9" id="KW-0472">Membrane</keyword>
<dbReference type="GO" id="GO:0015423">
    <property type="term" value="F:ABC-type maltose transporter activity"/>
    <property type="evidence" value="ECO:0007669"/>
    <property type="project" value="TreeGrafter"/>
</dbReference>
<dbReference type="PANTHER" id="PTHR32243:SF50">
    <property type="entry name" value="MALTOSE_MALTODEXTRIN TRANSPORT SYSTEM PERMEASE PROTEIN MALG"/>
    <property type="match status" value="1"/>
</dbReference>
<keyword evidence="3 9" id="KW-0813">Transport</keyword>
<dbReference type="Proteomes" id="UP000198972">
    <property type="component" value="Unassembled WGS sequence"/>
</dbReference>
<evidence type="ECO:0000256" key="2">
    <source>
        <dbReference type="ARBA" id="ARBA00009047"/>
    </source>
</evidence>
<dbReference type="STRING" id="670482.SAMN04488542_1356"/>
<evidence type="ECO:0000256" key="3">
    <source>
        <dbReference type="ARBA" id="ARBA00022448"/>
    </source>
</evidence>
<comment type="similarity">
    <text evidence="2">Belongs to the binding-protein-dependent transport system permease family. MalFG subfamily.</text>
</comment>
<sequence>MMSAAKFKKIFGDISHHLLLIVIAIVTIYPALWVVLASFRPGTALYSEHLLPERFTIEHYIELFREFPFAQWYMNTIKIALVSMVCSTFFVLLTGYAVSRFRFRGRKSLMSGLFVLNMFPSFMSMIAVYILLLNMNLLNKHSALMFVYTGGAAMGYLLVKGYFDTIPRSLEEAARIDGANHWIIFFRIFVPLSRPLIVYLSVTSFAGAFNDFIFAQMVLRTKEQQTLAVGLYNMVSSQFSTQFTLFAAGCVLVALPITLVFMFFQRFLVEGLTAGADKG</sequence>
<evidence type="ECO:0000256" key="1">
    <source>
        <dbReference type="ARBA" id="ARBA00004651"/>
    </source>
</evidence>
<feature type="transmembrane region" description="Helical" evidence="9">
    <location>
        <begin position="18"/>
        <end position="39"/>
    </location>
</feature>
<keyword evidence="7 9" id="KW-1133">Transmembrane helix</keyword>
<dbReference type="InterPro" id="IPR035906">
    <property type="entry name" value="MetI-like_sf"/>
</dbReference>
<dbReference type="PANTHER" id="PTHR32243">
    <property type="entry name" value="MALTOSE TRANSPORT SYSTEM PERMEASE-RELATED"/>
    <property type="match status" value="1"/>
</dbReference>
<keyword evidence="4" id="KW-1003">Cell membrane</keyword>
<accession>A0A1G7T7N6</accession>
<organism evidence="11 12">
    <name type="scientific">Fontibacillus panacisegetis</name>
    <dbReference type="NCBI Taxonomy" id="670482"/>
    <lineage>
        <taxon>Bacteria</taxon>
        <taxon>Bacillati</taxon>
        <taxon>Bacillota</taxon>
        <taxon>Bacilli</taxon>
        <taxon>Bacillales</taxon>
        <taxon>Paenibacillaceae</taxon>
        <taxon>Fontibacillus</taxon>
    </lineage>
</organism>
<evidence type="ECO:0000256" key="4">
    <source>
        <dbReference type="ARBA" id="ARBA00022475"/>
    </source>
</evidence>
<comment type="subcellular location">
    <subcellularLocation>
        <location evidence="1 9">Cell membrane</location>
        <topology evidence="1 9">Multi-pass membrane protein</topology>
    </subcellularLocation>
</comment>
<evidence type="ECO:0000256" key="7">
    <source>
        <dbReference type="ARBA" id="ARBA00022989"/>
    </source>
</evidence>
<keyword evidence="6 9" id="KW-0812">Transmembrane</keyword>
<evidence type="ECO:0000313" key="12">
    <source>
        <dbReference type="Proteomes" id="UP000198972"/>
    </source>
</evidence>
<keyword evidence="5" id="KW-0762">Sugar transport</keyword>
<dbReference type="PROSITE" id="PS50928">
    <property type="entry name" value="ABC_TM1"/>
    <property type="match status" value="1"/>
</dbReference>
<feature type="transmembrane region" description="Helical" evidence="9">
    <location>
        <begin position="110"/>
        <end position="131"/>
    </location>
</feature>
<feature type="transmembrane region" description="Helical" evidence="9">
    <location>
        <begin position="143"/>
        <end position="159"/>
    </location>
</feature>
<feature type="domain" description="ABC transmembrane type-1" evidence="10">
    <location>
        <begin position="73"/>
        <end position="264"/>
    </location>
</feature>
<reference evidence="11 12" key="1">
    <citation type="submission" date="2016-10" db="EMBL/GenBank/DDBJ databases">
        <authorList>
            <person name="de Groot N.N."/>
        </authorList>
    </citation>
    <scope>NUCLEOTIDE SEQUENCE [LARGE SCALE GENOMIC DNA]</scope>
    <source>
        <strain evidence="11 12">DSM 28129</strain>
    </source>
</reference>
<dbReference type="GO" id="GO:0005886">
    <property type="term" value="C:plasma membrane"/>
    <property type="evidence" value="ECO:0007669"/>
    <property type="project" value="UniProtKB-SubCell"/>
</dbReference>
<proteinExistence type="inferred from homology"/>
<keyword evidence="12" id="KW-1185">Reference proteome</keyword>
<feature type="transmembrane region" description="Helical" evidence="9">
    <location>
        <begin position="77"/>
        <end position="98"/>
    </location>
</feature>
<evidence type="ECO:0000259" key="10">
    <source>
        <dbReference type="PROSITE" id="PS50928"/>
    </source>
</evidence>
<feature type="transmembrane region" description="Helical" evidence="9">
    <location>
        <begin position="239"/>
        <end position="264"/>
    </location>
</feature>
<dbReference type="EMBL" id="FNBG01000035">
    <property type="protein sequence ID" value="SDG31323.1"/>
    <property type="molecule type" value="Genomic_DNA"/>
</dbReference>
<evidence type="ECO:0000313" key="11">
    <source>
        <dbReference type="EMBL" id="SDG31323.1"/>
    </source>
</evidence>
<evidence type="ECO:0000256" key="9">
    <source>
        <dbReference type="RuleBase" id="RU363032"/>
    </source>
</evidence>
<evidence type="ECO:0000256" key="8">
    <source>
        <dbReference type="ARBA" id="ARBA00023136"/>
    </source>
</evidence>
<evidence type="ECO:0000256" key="6">
    <source>
        <dbReference type="ARBA" id="ARBA00022692"/>
    </source>
</evidence>
<name>A0A1G7T7N6_9BACL</name>
<gene>
    <name evidence="11" type="ORF">SAMN04488542_1356</name>
</gene>
<evidence type="ECO:0000256" key="5">
    <source>
        <dbReference type="ARBA" id="ARBA00022597"/>
    </source>
</evidence>
<dbReference type="GO" id="GO:0042956">
    <property type="term" value="P:maltodextrin transmembrane transport"/>
    <property type="evidence" value="ECO:0007669"/>
    <property type="project" value="TreeGrafter"/>
</dbReference>
<dbReference type="AlphaFoldDB" id="A0A1G7T7N6"/>
<protein>
    <submittedName>
        <fullName evidence="11">Carbohydrate ABC transporter membrane protein 2, CUT1 family</fullName>
    </submittedName>
</protein>